<dbReference type="GO" id="GO:0004519">
    <property type="term" value="F:endonuclease activity"/>
    <property type="evidence" value="ECO:0007669"/>
    <property type="project" value="UniProtKB-KW"/>
</dbReference>
<accession>A0AAE1Z5F7</accession>
<comment type="domain">
    <text evidence="14">The VLRF1 domain mediates binding to the 60S ribosomal subunit.</text>
</comment>
<dbReference type="InterPro" id="IPR036236">
    <property type="entry name" value="Znf_C2H2_sf"/>
</dbReference>
<dbReference type="PROSITE" id="PS50088">
    <property type="entry name" value="ANK_REPEAT"/>
    <property type="match status" value="1"/>
</dbReference>
<dbReference type="SMART" id="SM00248">
    <property type="entry name" value="ANK"/>
    <property type="match status" value="1"/>
</dbReference>
<evidence type="ECO:0000256" key="2">
    <source>
        <dbReference type="ARBA" id="ARBA00009262"/>
    </source>
</evidence>
<protein>
    <recommendedName>
        <fullName evidence="17">VLRF1 domain-containing protein</fullName>
    </recommendedName>
</protein>
<dbReference type="SUPFAM" id="SSF57667">
    <property type="entry name" value="beta-beta-alpha zinc fingers"/>
    <property type="match status" value="1"/>
</dbReference>
<evidence type="ECO:0000256" key="5">
    <source>
        <dbReference type="ARBA" id="ARBA00022723"/>
    </source>
</evidence>
<dbReference type="EMBL" id="JALJAT010000008">
    <property type="protein sequence ID" value="KAK4467703.1"/>
    <property type="molecule type" value="Genomic_DNA"/>
</dbReference>
<dbReference type="GO" id="GO:0016787">
    <property type="term" value="F:hydrolase activity"/>
    <property type="evidence" value="ECO:0007669"/>
    <property type="project" value="UniProtKB-KW"/>
</dbReference>
<dbReference type="InterPro" id="IPR041175">
    <property type="entry name" value="VLRF1/Vms1"/>
</dbReference>
<feature type="signal peptide" evidence="16">
    <location>
        <begin position="1"/>
        <end position="19"/>
    </location>
</feature>
<keyword evidence="4 14" id="KW-0540">Nuclease</keyword>
<dbReference type="PROSITE" id="PS52044">
    <property type="entry name" value="VLRF1"/>
    <property type="match status" value="1"/>
</dbReference>
<feature type="chain" id="PRO_5041973080" description="VLRF1 domain-containing protein" evidence="16">
    <location>
        <begin position="20"/>
        <end position="838"/>
    </location>
</feature>
<dbReference type="InterPro" id="IPR036770">
    <property type="entry name" value="Ankyrin_rpt-contain_sf"/>
</dbReference>
<evidence type="ECO:0000256" key="10">
    <source>
        <dbReference type="ARBA" id="ARBA00022833"/>
    </source>
</evidence>
<evidence type="ECO:0000256" key="8">
    <source>
        <dbReference type="ARBA" id="ARBA00022771"/>
    </source>
</evidence>
<evidence type="ECO:0000313" key="18">
    <source>
        <dbReference type="EMBL" id="KAK4467703.1"/>
    </source>
</evidence>
<dbReference type="PANTHER" id="PTHR16036:SF2">
    <property type="entry name" value="TRNA ENDONUCLEASE ANKZF1"/>
    <property type="match status" value="1"/>
</dbReference>
<dbReference type="InterPro" id="IPR041540">
    <property type="entry name" value="VATC"/>
</dbReference>
<feature type="compositionally biased region" description="Low complexity" evidence="15">
    <location>
        <begin position="479"/>
        <end position="491"/>
    </location>
</feature>
<evidence type="ECO:0000256" key="14">
    <source>
        <dbReference type="PROSITE-ProRule" id="PRU01389"/>
    </source>
</evidence>
<dbReference type="Proteomes" id="UP001292079">
    <property type="component" value="Unassembled WGS sequence"/>
</dbReference>
<keyword evidence="10" id="KW-0862">Zinc</keyword>
<evidence type="ECO:0000256" key="6">
    <source>
        <dbReference type="ARBA" id="ARBA00022737"/>
    </source>
</evidence>
<evidence type="ECO:0000256" key="3">
    <source>
        <dbReference type="ARBA" id="ARBA00022490"/>
    </source>
</evidence>
<keyword evidence="16" id="KW-0732">Signal</keyword>
<keyword evidence="8" id="KW-0863">Zinc-finger</keyword>
<feature type="compositionally biased region" description="Basic and acidic residues" evidence="15">
    <location>
        <begin position="745"/>
        <end position="757"/>
    </location>
</feature>
<keyword evidence="19" id="KW-1185">Reference proteome</keyword>
<dbReference type="InterPro" id="IPR002110">
    <property type="entry name" value="Ankyrin_rpt"/>
</dbReference>
<proteinExistence type="inferred from homology"/>
<keyword evidence="7 14" id="KW-0255">Endonuclease</keyword>
<evidence type="ECO:0000313" key="19">
    <source>
        <dbReference type="Proteomes" id="UP001292079"/>
    </source>
</evidence>
<feature type="compositionally biased region" description="Basic and acidic residues" evidence="15">
    <location>
        <begin position="721"/>
        <end position="734"/>
    </location>
</feature>
<keyword evidence="6" id="KW-0677">Repeat</keyword>
<dbReference type="PROSITE" id="PS50297">
    <property type="entry name" value="ANK_REP_REGION"/>
    <property type="match status" value="1"/>
</dbReference>
<dbReference type="Pfam" id="PF18826">
    <property type="entry name" value="bVLRF1"/>
    <property type="match status" value="1"/>
</dbReference>
<comment type="similarity">
    <text evidence="2 14">Belongs to the ANKZF1/VMS1 family.</text>
</comment>
<feature type="repeat" description="ANK" evidence="13">
    <location>
        <begin position="643"/>
        <end position="676"/>
    </location>
</feature>
<name>A0AAE1Z5F7_SCHME</name>
<keyword evidence="9 14" id="KW-0378">Hydrolase</keyword>
<dbReference type="Pfam" id="PF13857">
    <property type="entry name" value="Ank_5"/>
    <property type="match status" value="1"/>
</dbReference>
<comment type="subcellular location">
    <subcellularLocation>
        <location evidence="1">Cytoplasm</location>
    </subcellularLocation>
</comment>
<reference evidence="18" key="1">
    <citation type="submission" date="2022-04" db="EMBL/GenBank/DDBJ databases">
        <authorList>
            <person name="Xu L."/>
            <person name="Lv Z."/>
        </authorList>
    </citation>
    <scope>NUCLEOTIDE SEQUENCE</scope>
    <source>
        <strain evidence="18">LV_2022a</strain>
    </source>
</reference>
<dbReference type="GO" id="GO:0036503">
    <property type="term" value="P:ERAD pathway"/>
    <property type="evidence" value="ECO:0007669"/>
    <property type="project" value="TreeGrafter"/>
</dbReference>
<dbReference type="PANTHER" id="PTHR16036">
    <property type="entry name" value="ANKYRIN REPEAT AND ZINC FINGER DOMAIN-CONTAINING PROTEIN 1"/>
    <property type="match status" value="1"/>
</dbReference>
<keyword evidence="12" id="KW-0175">Coiled coil</keyword>
<evidence type="ECO:0000256" key="12">
    <source>
        <dbReference type="ARBA" id="ARBA00023054"/>
    </source>
</evidence>
<evidence type="ECO:0000256" key="9">
    <source>
        <dbReference type="ARBA" id="ARBA00022801"/>
    </source>
</evidence>
<keyword evidence="11 13" id="KW-0040">ANK repeat</keyword>
<dbReference type="SUPFAM" id="SSF48403">
    <property type="entry name" value="Ankyrin repeat"/>
    <property type="match status" value="1"/>
</dbReference>
<dbReference type="GO" id="GO:0008270">
    <property type="term" value="F:zinc ion binding"/>
    <property type="evidence" value="ECO:0007669"/>
    <property type="project" value="UniProtKB-KW"/>
</dbReference>
<feature type="compositionally biased region" description="Basic residues" evidence="15">
    <location>
        <begin position="735"/>
        <end position="744"/>
    </location>
</feature>
<evidence type="ECO:0000256" key="16">
    <source>
        <dbReference type="SAM" id="SignalP"/>
    </source>
</evidence>
<reference evidence="18" key="2">
    <citation type="journal article" date="2023" name="Infect Dis Poverty">
        <title>Chromosome-scale genome of the human blood fluke Schistosoma mekongi and its implications for public health.</title>
        <authorList>
            <person name="Zhou M."/>
            <person name="Xu L."/>
            <person name="Xu D."/>
            <person name="Chen W."/>
            <person name="Khan J."/>
            <person name="Hu Y."/>
            <person name="Huang H."/>
            <person name="Wei H."/>
            <person name="Zhang Y."/>
            <person name="Chusongsang P."/>
            <person name="Tanasarnprasert K."/>
            <person name="Hu X."/>
            <person name="Limpanont Y."/>
            <person name="Lv Z."/>
        </authorList>
    </citation>
    <scope>NUCLEOTIDE SEQUENCE</scope>
    <source>
        <strain evidence="18">LV_2022a</strain>
    </source>
</reference>
<evidence type="ECO:0000259" key="17">
    <source>
        <dbReference type="PROSITE" id="PS52044"/>
    </source>
</evidence>
<evidence type="ECO:0000256" key="1">
    <source>
        <dbReference type="ARBA" id="ARBA00004496"/>
    </source>
</evidence>
<keyword evidence="5" id="KW-0479">Metal-binding</keyword>
<keyword evidence="3 14" id="KW-0963">Cytoplasm</keyword>
<evidence type="ECO:0000256" key="11">
    <source>
        <dbReference type="ARBA" id="ARBA00023043"/>
    </source>
</evidence>
<gene>
    <name evidence="18" type="ORF">MN116_008639</name>
</gene>
<dbReference type="Pfam" id="PF18716">
    <property type="entry name" value="VATC"/>
    <property type="match status" value="1"/>
</dbReference>
<organism evidence="18 19">
    <name type="scientific">Schistosoma mekongi</name>
    <name type="common">Parasitic worm</name>
    <dbReference type="NCBI Taxonomy" id="38744"/>
    <lineage>
        <taxon>Eukaryota</taxon>
        <taxon>Metazoa</taxon>
        <taxon>Spiralia</taxon>
        <taxon>Lophotrochozoa</taxon>
        <taxon>Platyhelminthes</taxon>
        <taxon>Trematoda</taxon>
        <taxon>Digenea</taxon>
        <taxon>Strigeidida</taxon>
        <taxon>Schistosomatoidea</taxon>
        <taxon>Schistosomatidae</taxon>
        <taxon>Schistosoma</taxon>
    </lineage>
</organism>
<dbReference type="Gene3D" id="1.25.40.20">
    <property type="entry name" value="Ankyrin repeat-containing domain"/>
    <property type="match status" value="1"/>
</dbReference>
<evidence type="ECO:0000256" key="13">
    <source>
        <dbReference type="PROSITE-ProRule" id="PRU00023"/>
    </source>
</evidence>
<comment type="caution">
    <text evidence="18">The sequence shown here is derived from an EMBL/GenBank/DDBJ whole genome shotgun (WGS) entry which is preliminary data.</text>
</comment>
<feature type="domain" description="VLRF1" evidence="17">
    <location>
        <begin position="226"/>
        <end position="374"/>
    </location>
</feature>
<dbReference type="GO" id="GO:0005737">
    <property type="term" value="C:cytoplasm"/>
    <property type="evidence" value="ECO:0007669"/>
    <property type="project" value="UniProtKB-SubCell"/>
</dbReference>
<dbReference type="InterPro" id="IPR047139">
    <property type="entry name" value="ANKZ1/VMS1"/>
</dbReference>
<feature type="region of interest" description="Disordered" evidence="15">
    <location>
        <begin position="471"/>
        <end position="495"/>
    </location>
</feature>
<feature type="region of interest" description="Disordered" evidence="15">
    <location>
        <begin position="719"/>
        <end position="757"/>
    </location>
</feature>
<feature type="active site" evidence="14">
    <location>
        <position position="269"/>
    </location>
</feature>
<evidence type="ECO:0000256" key="7">
    <source>
        <dbReference type="ARBA" id="ARBA00022759"/>
    </source>
</evidence>
<evidence type="ECO:0000256" key="15">
    <source>
        <dbReference type="SAM" id="MobiDB-lite"/>
    </source>
</evidence>
<dbReference type="AlphaFoldDB" id="A0AAE1Z5F7"/>
<sequence length="838" mass="94573">MLSIYLYFRLINLAHIVMSSNVNLISRQCKRTCDRYQFFDQKIAVEKLTGLVLVGEAFSNSNSENSDTSIINSLAKNYISSLQKFYCNICHVKMNNALDMREHFKSEWHICNMNRSLRGRCPLDFDLFKTLRQDEQENASEMHEIDRIDLPSSLIEPNADNSDCDQDTSSNTVTVSSLTASSHKHMLFFRNYNSEIIGINRCVLFSRKTMPVTMDELLASVSRVRQSRRWAILLYSGGKFAGGIFDGTNEIVHKTLHCYTVRAKQGGGQSSYDSQCGGLGGTKSAGANLRRHGEATIRSEISDLLHNKWRVLLQSCQLIFLWSPKVHRGIFFNPPVLSTSASSSNKFISDNLNISTDYSSVNPSSQFPSSLVPDSFASQACDCRLGMTVDDPRLRRIPCRSKRITYLHVKELHKELSTFDVYDPDANLEFLSKSGRNQWRKLSESGDETLLETKSGRLIYGPLSLLTSSSTNPRKNLLSSSSDTSDVSDCVSSHDDDDDYNAVNKVINSENNLRKTSETVGTNLISQSSPSSLPTDYESNNIKEIIDSFEDLCVTHQSWHRRLRVAVASGDLVTLRSLLPIDSSDKSQSDNLKELETTVHSPTVLLNATTTTASTSTIECTSPGSIVPPYHVCLKLINHPLIDGRTLLHVAVEFQSDPELIHLLLEYGCDPAVSDGDGITPYQLATRLHKKVIANVFRRFRFHYADRYDYEKAQIPTALDPSKEAAKAERERERAKRQRQRQKERRAAERETIERQRKDAEEQARFLALSDREKRAVATERRLLASNEAGEPFMVFSRCFQCGCDISGKVPFTYLDYNFCTPHCLKQHRLASSTTIKK</sequence>
<evidence type="ECO:0000256" key="4">
    <source>
        <dbReference type="ARBA" id="ARBA00022722"/>
    </source>
</evidence>